<proteinExistence type="predicted"/>
<dbReference type="WBParaSite" id="SSLN_0000628901-mRNA-1">
    <property type="protein sequence ID" value="SSLN_0000628901-mRNA-1"/>
    <property type="gene ID" value="SSLN_0000628901"/>
</dbReference>
<feature type="domain" description="DUF7041" evidence="1">
    <location>
        <begin position="42"/>
        <end position="119"/>
    </location>
</feature>
<dbReference type="Proteomes" id="UP000275846">
    <property type="component" value="Unassembled WGS sequence"/>
</dbReference>
<evidence type="ECO:0000313" key="4">
    <source>
        <dbReference type="WBParaSite" id="SSLN_0000628901-mRNA-1"/>
    </source>
</evidence>
<evidence type="ECO:0000313" key="2">
    <source>
        <dbReference type="EMBL" id="VDL92479.1"/>
    </source>
</evidence>
<dbReference type="STRING" id="70667.A0A183SPE6"/>
<sequence length="122" mass="14246">MAIQTNHLALVHKLDYHKTSRDRSEDDNSSIVPCTWNVSIKLPAFWPLNVEVWITLWEAEFEACNIARQETIFNQLRRCLPDKYAEELGDLSIHRPPEQPYEKSKDALAKRIGTTEEHCRRA</sequence>
<name>A0A183SPE6_SCHSO</name>
<evidence type="ECO:0000313" key="3">
    <source>
        <dbReference type="Proteomes" id="UP000275846"/>
    </source>
</evidence>
<organism evidence="4">
    <name type="scientific">Schistocephalus solidus</name>
    <name type="common">Tapeworm</name>
    <dbReference type="NCBI Taxonomy" id="70667"/>
    <lineage>
        <taxon>Eukaryota</taxon>
        <taxon>Metazoa</taxon>
        <taxon>Spiralia</taxon>
        <taxon>Lophotrochozoa</taxon>
        <taxon>Platyhelminthes</taxon>
        <taxon>Cestoda</taxon>
        <taxon>Eucestoda</taxon>
        <taxon>Diphyllobothriidea</taxon>
        <taxon>Diphyllobothriidae</taxon>
        <taxon>Schistocephalus</taxon>
    </lineage>
</organism>
<gene>
    <name evidence="2" type="ORF">SSLN_LOCUS6094</name>
</gene>
<evidence type="ECO:0000259" key="1">
    <source>
        <dbReference type="Pfam" id="PF23055"/>
    </source>
</evidence>
<dbReference type="OrthoDB" id="6159822at2759"/>
<accession>A0A183SPE6</accession>
<keyword evidence="3" id="KW-1185">Reference proteome</keyword>
<dbReference type="EMBL" id="UYSU01033537">
    <property type="protein sequence ID" value="VDL92479.1"/>
    <property type="molecule type" value="Genomic_DNA"/>
</dbReference>
<reference evidence="2 3" key="2">
    <citation type="submission" date="2018-11" db="EMBL/GenBank/DDBJ databases">
        <authorList>
            <consortium name="Pathogen Informatics"/>
        </authorList>
    </citation>
    <scope>NUCLEOTIDE SEQUENCE [LARGE SCALE GENOMIC DNA]</scope>
    <source>
        <strain evidence="2 3">NST_G2</strain>
    </source>
</reference>
<dbReference type="InterPro" id="IPR055469">
    <property type="entry name" value="DUF7041"/>
</dbReference>
<dbReference type="AlphaFoldDB" id="A0A183SPE6"/>
<protein>
    <recommendedName>
        <fullName evidence="1">DUF7041 domain-containing protein</fullName>
    </recommendedName>
</protein>
<dbReference type="Pfam" id="PF23055">
    <property type="entry name" value="DUF7041"/>
    <property type="match status" value="1"/>
</dbReference>
<reference evidence="4" key="1">
    <citation type="submission" date="2016-06" db="UniProtKB">
        <authorList>
            <consortium name="WormBaseParasite"/>
        </authorList>
    </citation>
    <scope>IDENTIFICATION</scope>
</reference>